<evidence type="ECO:0000313" key="9">
    <source>
        <dbReference type="EMBL" id="SIS36918.1"/>
    </source>
</evidence>
<keyword evidence="5 7" id="KW-1133">Transmembrane helix</keyword>
<dbReference type="InterPro" id="IPR042094">
    <property type="entry name" value="T2SS_GspF_sf"/>
</dbReference>
<feature type="transmembrane region" description="Helical" evidence="7">
    <location>
        <begin position="112"/>
        <end position="129"/>
    </location>
</feature>
<keyword evidence="10" id="KW-1185">Reference proteome</keyword>
<dbReference type="STRING" id="570947.SAMN05421687_101134"/>
<dbReference type="PANTHER" id="PTHR30012:SF0">
    <property type="entry name" value="TYPE II SECRETION SYSTEM PROTEIN F-RELATED"/>
    <property type="match status" value="1"/>
</dbReference>
<evidence type="ECO:0000256" key="2">
    <source>
        <dbReference type="ARBA" id="ARBA00005745"/>
    </source>
</evidence>
<feature type="domain" description="Type II secretion system protein GspF" evidence="8">
    <location>
        <begin position="17"/>
        <end position="129"/>
    </location>
</feature>
<evidence type="ECO:0000256" key="6">
    <source>
        <dbReference type="ARBA" id="ARBA00023136"/>
    </source>
</evidence>
<evidence type="ECO:0000256" key="7">
    <source>
        <dbReference type="SAM" id="Phobius"/>
    </source>
</evidence>
<keyword evidence="3" id="KW-1003">Cell membrane</keyword>
<feature type="transmembrane region" description="Helical" evidence="7">
    <location>
        <begin position="149"/>
        <end position="178"/>
    </location>
</feature>
<gene>
    <name evidence="9" type="ORF">SAMN05421687_101134</name>
</gene>
<evidence type="ECO:0000256" key="4">
    <source>
        <dbReference type="ARBA" id="ARBA00022692"/>
    </source>
</evidence>
<keyword evidence="6 7" id="KW-0472">Membrane</keyword>
<dbReference type="InterPro" id="IPR003004">
    <property type="entry name" value="GspF/PilC"/>
</dbReference>
<dbReference type="Gene3D" id="1.20.81.30">
    <property type="entry name" value="Type II secretion system (T2SS), domain F"/>
    <property type="match status" value="1"/>
</dbReference>
<feature type="transmembrane region" description="Helical" evidence="7">
    <location>
        <begin position="311"/>
        <end position="336"/>
    </location>
</feature>
<comment type="subcellular location">
    <subcellularLocation>
        <location evidence="1">Cell membrane</location>
        <topology evidence="1">Multi-pass membrane protein</topology>
    </subcellularLocation>
</comment>
<dbReference type="GO" id="GO:0005886">
    <property type="term" value="C:plasma membrane"/>
    <property type="evidence" value="ECO:0007669"/>
    <property type="project" value="UniProtKB-SubCell"/>
</dbReference>
<dbReference type="PANTHER" id="PTHR30012">
    <property type="entry name" value="GENERAL SECRETION PATHWAY PROTEIN"/>
    <property type="match status" value="1"/>
</dbReference>
<accession>A0A1N7IIP1</accession>
<protein>
    <submittedName>
        <fullName evidence="9">Competence protein ComGB</fullName>
    </submittedName>
</protein>
<evidence type="ECO:0000256" key="1">
    <source>
        <dbReference type="ARBA" id="ARBA00004651"/>
    </source>
</evidence>
<dbReference type="EMBL" id="FTOC01000001">
    <property type="protein sequence ID" value="SIS36918.1"/>
    <property type="molecule type" value="Genomic_DNA"/>
</dbReference>
<evidence type="ECO:0000256" key="5">
    <source>
        <dbReference type="ARBA" id="ARBA00022989"/>
    </source>
</evidence>
<keyword evidence="4 7" id="KW-0812">Transmembrane</keyword>
<evidence type="ECO:0000313" key="10">
    <source>
        <dbReference type="Proteomes" id="UP000187608"/>
    </source>
</evidence>
<feature type="domain" description="Type II secretion system protein GspF" evidence="8">
    <location>
        <begin position="213"/>
        <end position="334"/>
    </location>
</feature>
<dbReference type="RefSeq" id="WP_076556410.1">
    <property type="nucleotide sequence ID" value="NZ_FTOC01000001.1"/>
</dbReference>
<evidence type="ECO:0000256" key="3">
    <source>
        <dbReference type="ARBA" id="ARBA00022475"/>
    </source>
</evidence>
<dbReference type="AlphaFoldDB" id="A0A1N7IIP1"/>
<dbReference type="InterPro" id="IPR018076">
    <property type="entry name" value="T2SS_GspF_dom"/>
</dbReference>
<name>A0A1N7IIP1_9BACI</name>
<comment type="similarity">
    <text evidence="2">Belongs to the GSP F family.</text>
</comment>
<organism evidence="9 10">
    <name type="scientific">Salimicrobium flavidum</name>
    <dbReference type="NCBI Taxonomy" id="570947"/>
    <lineage>
        <taxon>Bacteria</taxon>
        <taxon>Bacillati</taxon>
        <taxon>Bacillota</taxon>
        <taxon>Bacilli</taxon>
        <taxon>Bacillales</taxon>
        <taxon>Bacillaceae</taxon>
        <taxon>Salimicrobium</taxon>
    </lineage>
</organism>
<proteinExistence type="inferred from homology"/>
<dbReference type="Pfam" id="PF00482">
    <property type="entry name" value="T2SSF"/>
    <property type="match status" value="2"/>
</dbReference>
<sequence>MVSFKPKLLPIPVQIHFFKRMFPLLEKGYPLHQALNITGWDEELKPLTSELLFHFKKGEQMEDAFAKAGFSQIVISFLYFGKIRKDFPSLFRQCYQLLSISYETKKKFLHTLRYPVILLFFLTITFFFMKKSVIPSFENLYAHEEDKPWSLYIFHVMDYTITIMTFLFIILLIVLSIYKLCSPSLSIEKKLKIYRFLPYVQTIKSYTVSYQFAIHASSMLKAGFSLNEVLNILITQPKQQELSFSANTMLRSLSEGNTLGMAANESILMRREMISVFHEANDNQALADELSLLAFMFLEQLKTKTEKTIQLIHPVFLTIAAVIIISIYLSIMLPLYNWIQVY</sequence>
<reference evidence="10" key="1">
    <citation type="submission" date="2017-01" db="EMBL/GenBank/DDBJ databases">
        <authorList>
            <person name="Varghese N."/>
            <person name="Submissions S."/>
        </authorList>
    </citation>
    <scope>NUCLEOTIDE SEQUENCE [LARGE SCALE GENOMIC DNA]</scope>
    <source>
        <strain evidence="10">DSM 23127</strain>
    </source>
</reference>
<evidence type="ECO:0000259" key="8">
    <source>
        <dbReference type="Pfam" id="PF00482"/>
    </source>
</evidence>
<dbReference type="Proteomes" id="UP000187608">
    <property type="component" value="Unassembled WGS sequence"/>
</dbReference>